<evidence type="ECO:0000313" key="12">
    <source>
        <dbReference type="Proteomes" id="UP000663879"/>
    </source>
</evidence>
<evidence type="ECO:0000259" key="10">
    <source>
        <dbReference type="PROSITE" id="PS50262"/>
    </source>
</evidence>
<feature type="transmembrane region" description="Helical" evidence="9">
    <location>
        <begin position="134"/>
        <end position="154"/>
    </location>
</feature>
<dbReference type="PANTHER" id="PTHR24228">
    <property type="entry name" value="B2 BRADYKININ RECEPTOR/ANGIOTENSIN II RECEPTOR"/>
    <property type="match status" value="1"/>
</dbReference>
<protein>
    <recommendedName>
        <fullName evidence="10">G-protein coupled receptors family 1 profile domain-containing protein</fullName>
    </recommendedName>
</protein>
<evidence type="ECO:0000256" key="2">
    <source>
        <dbReference type="ARBA" id="ARBA00022475"/>
    </source>
</evidence>
<dbReference type="PROSITE" id="PS50262">
    <property type="entry name" value="G_PROTEIN_RECEP_F1_2"/>
    <property type="match status" value="1"/>
</dbReference>
<evidence type="ECO:0000256" key="4">
    <source>
        <dbReference type="ARBA" id="ARBA00022989"/>
    </source>
</evidence>
<keyword evidence="8" id="KW-0807">Transducer</keyword>
<dbReference type="Proteomes" id="UP000663879">
    <property type="component" value="Unassembled WGS sequence"/>
</dbReference>
<keyword evidence="7" id="KW-0675">Receptor</keyword>
<comment type="caution">
    <text evidence="11">The sequence shown here is derived from an EMBL/GenBank/DDBJ whole genome shotgun (WGS) entry which is preliminary data.</text>
</comment>
<dbReference type="AlphaFoldDB" id="A0A814GUW7"/>
<reference evidence="11" key="1">
    <citation type="submission" date="2021-02" db="EMBL/GenBank/DDBJ databases">
        <authorList>
            <person name="Nowell W R."/>
        </authorList>
    </citation>
    <scope>NUCLEOTIDE SEQUENCE</scope>
    <source>
        <strain evidence="11">Ploen Becks lab</strain>
    </source>
</reference>
<name>A0A814GUW7_9BILA</name>
<feature type="transmembrane region" description="Helical" evidence="9">
    <location>
        <begin position="241"/>
        <end position="263"/>
    </location>
</feature>
<dbReference type="EMBL" id="CAJNOC010003873">
    <property type="protein sequence ID" value="CAF1001316.1"/>
    <property type="molecule type" value="Genomic_DNA"/>
</dbReference>
<feature type="transmembrane region" description="Helical" evidence="9">
    <location>
        <begin position="52"/>
        <end position="72"/>
    </location>
</feature>
<keyword evidence="5" id="KW-0297">G-protein coupled receptor</keyword>
<evidence type="ECO:0000256" key="7">
    <source>
        <dbReference type="ARBA" id="ARBA00023170"/>
    </source>
</evidence>
<feature type="domain" description="G-protein coupled receptors family 1 profile" evidence="10">
    <location>
        <begin position="33"/>
        <end position="299"/>
    </location>
</feature>
<keyword evidence="2" id="KW-1003">Cell membrane</keyword>
<keyword evidence="3 9" id="KW-0812">Transmembrane</keyword>
<sequence length="323" mass="38124">MFNNSSDIIPYDPNSLRPVSYFDLTIRMISLIIHIIYFIILLKVKNLQTRTYIYMHHVNFISLFYILHYVVYFNNRTVILDHSSRIIHILCETSEIVWGVQKLLRTYSILLLAFYRYLAVYNQNLYRKLNKTPIFIFTSIAITWIFSLAFTYVFKIVFSSTHSKYFCSPGYSNIILNIIIYFVLVNLICNILPIVLILLIYIRITDKLQLNKKKLGVKIEPYSSDPQQKLKQKEIKFAKQIILMNIFTVMSSALSIVVNFQIVLASHEKFDFLDNLFADLRPVFRGLFLIFQTSIPVLSILYNPDVNVYCQFSKFILLLKKFF</sequence>
<dbReference type="PANTHER" id="PTHR24228:SF59">
    <property type="entry name" value="NEUROPEPTIDE RECEPTOR 15"/>
    <property type="match status" value="1"/>
</dbReference>
<gene>
    <name evidence="11" type="ORF">OXX778_LOCUS16417</name>
</gene>
<dbReference type="SUPFAM" id="SSF81321">
    <property type="entry name" value="Family A G protein-coupled receptor-like"/>
    <property type="match status" value="1"/>
</dbReference>
<proteinExistence type="predicted"/>
<keyword evidence="6 9" id="KW-0472">Membrane</keyword>
<feature type="transmembrane region" description="Helical" evidence="9">
    <location>
        <begin position="174"/>
        <end position="204"/>
    </location>
</feature>
<feature type="transmembrane region" description="Helical" evidence="9">
    <location>
        <begin position="20"/>
        <end position="40"/>
    </location>
</feature>
<evidence type="ECO:0000313" key="11">
    <source>
        <dbReference type="EMBL" id="CAF1001316.1"/>
    </source>
</evidence>
<dbReference type="GO" id="GO:0005886">
    <property type="term" value="C:plasma membrane"/>
    <property type="evidence" value="ECO:0007669"/>
    <property type="project" value="UniProtKB-SubCell"/>
</dbReference>
<dbReference type="GO" id="GO:0004930">
    <property type="term" value="F:G protein-coupled receptor activity"/>
    <property type="evidence" value="ECO:0007669"/>
    <property type="project" value="UniProtKB-KW"/>
</dbReference>
<evidence type="ECO:0000256" key="5">
    <source>
        <dbReference type="ARBA" id="ARBA00023040"/>
    </source>
</evidence>
<evidence type="ECO:0000256" key="8">
    <source>
        <dbReference type="ARBA" id="ARBA00023224"/>
    </source>
</evidence>
<feature type="transmembrane region" description="Helical" evidence="9">
    <location>
        <begin position="104"/>
        <end position="122"/>
    </location>
</feature>
<evidence type="ECO:0000256" key="9">
    <source>
        <dbReference type="SAM" id="Phobius"/>
    </source>
</evidence>
<evidence type="ECO:0000256" key="6">
    <source>
        <dbReference type="ARBA" id="ARBA00023136"/>
    </source>
</evidence>
<keyword evidence="4 9" id="KW-1133">Transmembrane helix</keyword>
<comment type="subcellular location">
    <subcellularLocation>
        <location evidence="1">Cell membrane</location>
        <topology evidence="1">Multi-pass membrane protein</topology>
    </subcellularLocation>
</comment>
<feature type="transmembrane region" description="Helical" evidence="9">
    <location>
        <begin position="283"/>
        <end position="302"/>
    </location>
</feature>
<organism evidence="11 12">
    <name type="scientific">Brachionus calyciflorus</name>
    <dbReference type="NCBI Taxonomy" id="104777"/>
    <lineage>
        <taxon>Eukaryota</taxon>
        <taxon>Metazoa</taxon>
        <taxon>Spiralia</taxon>
        <taxon>Gnathifera</taxon>
        <taxon>Rotifera</taxon>
        <taxon>Eurotatoria</taxon>
        <taxon>Monogononta</taxon>
        <taxon>Pseudotrocha</taxon>
        <taxon>Ploima</taxon>
        <taxon>Brachionidae</taxon>
        <taxon>Brachionus</taxon>
    </lineage>
</organism>
<keyword evidence="12" id="KW-1185">Reference proteome</keyword>
<dbReference type="Gene3D" id="1.20.1070.10">
    <property type="entry name" value="Rhodopsin 7-helix transmembrane proteins"/>
    <property type="match status" value="1"/>
</dbReference>
<dbReference type="InterPro" id="IPR017452">
    <property type="entry name" value="GPCR_Rhodpsn_7TM"/>
</dbReference>
<accession>A0A814GUW7</accession>
<evidence type="ECO:0000256" key="3">
    <source>
        <dbReference type="ARBA" id="ARBA00022692"/>
    </source>
</evidence>
<evidence type="ECO:0000256" key="1">
    <source>
        <dbReference type="ARBA" id="ARBA00004651"/>
    </source>
</evidence>